<name>A0AAE3KHL6_9PSEU</name>
<feature type="chain" id="PRO_5041910269" evidence="2">
    <location>
        <begin position="28"/>
        <end position="515"/>
    </location>
</feature>
<reference evidence="4" key="1">
    <citation type="submission" date="2022-06" db="EMBL/GenBank/DDBJ databases">
        <title>Genomic Encyclopedia of Archaeal and Bacterial Type Strains, Phase II (KMG-II): from individual species to whole genera.</title>
        <authorList>
            <person name="Goeker M."/>
        </authorList>
    </citation>
    <scope>NUCLEOTIDE SEQUENCE</scope>
    <source>
        <strain evidence="4">DSM 43935</strain>
    </source>
</reference>
<sequence length="515" mass="53168">MWTEHDRARILVVSLRMLVLCAVTAGAASLAPSAAALSPPAVDVAGIDAVVQQYRDAANVPGVAVVVTRGAEVVHAAGYGHSPAGDPITEHTPMAVASVSKSFTALAVLQLVEAGRVDLGRPVRAYLPEFTLADPRVEAITVRQLLDQTSGMSDTTFAAFRRTQPGSLQEAVAGMRTAGLAAEPGTRYSYHNPNFQVAARLVEVVSGQPFDDYLRQHVFGPLGMSDSRTGNTERDLPPSAHGHIKILGGPIAAPEPRAFGNGSGGVLSSAADMGAWLIAQNNSGRGPNGAVIASAASIERSHTPSGVAGSSYALGWDVDTTASGAPLIAHSGDLFTATAYQALLPASGYGLAVIANTGLAWGDAAALAERLIALLEGAPVPAPPGALSSLGADAVLLLLTVGTVLLVVRGVLRSGRWATRRARRPLGVVARLLPLLLPLALCVSIHRVVGALYRGRDVAWIQVPYLYPTFMLLLAIATVGGGAVLLARLVGLARTRGAQEAVDRTAVDRTAVAGR</sequence>
<feature type="transmembrane region" description="Helical" evidence="1">
    <location>
        <begin position="394"/>
        <end position="412"/>
    </location>
</feature>
<keyword evidence="1" id="KW-0472">Membrane</keyword>
<keyword evidence="2" id="KW-0732">Signal</keyword>
<dbReference type="Pfam" id="PF00144">
    <property type="entry name" value="Beta-lactamase"/>
    <property type="match status" value="1"/>
</dbReference>
<feature type="transmembrane region" description="Helical" evidence="1">
    <location>
        <begin position="432"/>
        <end position="453"/>
    </location>
</feature>
<keyword evidence="1" id="KW-1133">Transmembrane helix</keyword>
<organism evidence="4 5">
    <name type="scientific">Goodfellowiella coeruleoviolacea</name>
    <dbReference type="NCBI Taxonomy" id="334858"/>
    <lineage>
        <taxon>Bacteria</taxon>
        <taxon>Bacillati</taxon>
        <taxon>Actinomycetota</taxon>
        <taxon>Actinomycetes</taxon>
        <taxon>Pseudonocardiales</taxon>
        <taxon>Pseudonocardiaceae</taxon>
        <taxon>Goodfellowiella</taxon>
    </lineage>
</organism>
<keyword evidence="5" id="KW-1185">Reference proteome</keyword>
<evidence type="ECO:0000256" key="2">
    <source>
        <dbReference type="SAM" id="SignalP"/>
    </source>
</evidence>
<dbReference type="PANTHER" id="PTHR46825">
    <property type="entry name" value="D-ALANYL-D-ALANINE-CARBOXYPEPTIDASE/ENDOPEPTIDASE AMPH"/>
    <property type="match status" value="1"/>
</dbReference>
<dbReference type="AlphaFoldDB" id="A0AAE3KHL6"/>
<dbReference type="InterPro" id="IPR012338">
    <property type="entry name" value="Beta-lactam/transpept-like"/>
</dbReference>
<feature type="signal peptide" evidence="2">
    <location>
        <begin position="1"/>
        <end position="27"/>
    </location>
</feature>
<dbReference type="EMBL" id="JAMTCK010000013">
    <property type="protein sequence ID" value="MCP2168411.1"/>
    <property type="molecule type" value="Genomic_DNA"/>
</dbReference>
<dbReference type="InterPro" id="IPR001466">
    <property type="entry name" value="Beta-lactam-related"/>
</dbReference>
<evidence type="ECO:0000259" key="3">
    <source>
        <dbReference type="Pfam" id="PF00144"/>
    </source>
</evidence>
<keyword evidence="1" id="KW-0812">Transmembrane</keyword>
<comment type="caution">
    <text evidence="4">The sequence shown here is derived from an EMBL/GenBank/DDBJ whole genome shotgun (WGS) entry which is preliminary data.</text>
</comment>
<evidence type="ECO:0000313" key="4">
    <source>
        <dbReference type="EMBL" id="MCP2168411.1"/>
    </source>
</evidence>
<dbReference type="Proteomes" id="UP001206128">
    <property type="component" value="Unassembled WGS sequence"/>
</dbReference>
<dbReference type="PANTHER" id="PTHR46825:SF9">
    <property type="entry name" value="BETA-LACTAMASE-RELATED DOMAIN-CONTAINING PROTEIN"/>
    <property type="match status" value="1"/>
</dbReference>
<feature type="transmembrane region" description="Helical" evidence="1">
    <location>
        <begin position="465"/>
        <end position="487"/>
    </location>
</feature>
<gene>
    <name evidence="4" type="ORF">LX83_005289</name>
</gene>
<dbReference type="SUPFAM" id="SSF56601">
    <property type="entry name" value="beta-lactamase/transpeptidase-like"/>
    <property type="match status" value="1"/>
</dbReference>
<evidence type="ECO:0000313" key="5">
    <source>
        <dbReference type="Proteomes" id="UP001206128"/>
    </source>
</evidence>
<protein>
    <submittedName>
        <fullName evidence="4">CubicO group peptidase, beta-lactamase class C family</fullName>
    </submittedName>
</protein>
<proteinExistence type="predicted"/>
<dbReference type="InterPro" id="IPR050491">
    <property type="entry name" value="AmpC-like"/>
</dbReference>
<dbReference type="Gene3D" id="3.40.710.10">
    <property type="entry name" value="DD-peptidase/beta-lactamase superfamily"/>
    <property type="match status" value="1"/>
</dbReference>
<accession>A0AAE3KHL6</accession>
<evidence type="ECO:0000256" key="1">
    <source>
        <dbReference type="SAM" id="Phobius"/>
    </source>
</evidence>
<feature type="domain" description="Beta-lactamase-related" evidence="3">
    <location>
        <begin position="47"/>
        <end position="360"/>
    </location>
</feature>